<dbReference type="EC" id="2.7.7.7" evidence="1"/>
<evidence type="ECO:0000256" key="10">
    <source>
        <dbReference type="ARBA" id="ARBA00049244"/>
    </source>
</evidence>
<evidence type="ECO:0000313" key="13">
    <source>
        <dbReference type="Proteomes" id="UP000054047"/>
    </source>
</evidence>
<organism evidence="12 13">
    <name type="scientific">Ancylostoma duodenale</name>
    <dbReference type="NCBI Taxonomy" id="51022"/>
    <lineage>
        <taxon>Eukaryota</taxon>
        <taxon>Metazoa</taxon>
        <taxon>Ecdysozoa</taxon>
        <taxon>Nematoda</taxon>
        <taxon>Chromadorea</taxon>
        <taxon>Rhabditida</taxon>
        <taxon>Rhabditina</taxon>
        <taxon>Rhabditomorpha</taxon>
        <taxon>Strongyloidea</taxon>
        <taxon>Ancylostomatidae</taxon>
        <taxon>Ancylostomatinae</taxon>
        <taxon>Ancylostoma</taxon>
    </lineage>
</organism>
<dbReference type="InterPro" id="IPR017961">
    <property type="entry name" value="DNA_pol_Y-fam_little_finger"/>
</dbReference>
<dbReference type="GO" id="GO:0005634">
    <property type="term" value="C:nucleus"/>
    <property type="evidence" value="ECO:0007669"/>
    <property type="project" value="TreeGrafter"/>
</dbReference>
<evidence type="ECO:0000256" key="1">
    <source>
        <dbReference type="ARBA" id="ARBA00012417"/>
    </source>
</evidence>
<evidence type="ECO:0000313" key="12">
    <source>
        <dbReference type="EMBL" id="KIH49145.1"/>
    </source>
</evidence>
<dbReference type="Proteomes" id="UP000054047">
    <property type="component" value="Unassembled WGS sequence"/>
</dbReference>
<keyword evidence="13" id="KW-1185">Reference proteome</keyword>
<evidence type="ECO:0000256" key="3">
    <source>
        <dbReference type="ARBA" id="ARBA00022695"/>
    </source>
</evidence>
<dbReference type="InterPro" id="IPR036775">
    <property type="entry name" value="DNA_pol_Y-fam_lit_finger_sf"/>
</dbReference>
<dbReference type="GO" id="GO:0003887">
    <property type="term" value="F:DNA-directed DNA polymerase activity"/>
    <property type="evidence" value="ECO:0007669"/>
    <property type="project" value="UniProtKB-KW"/>
</dbReference>
<keyword evidence="5" id="KW-0479">Metal-binding</keyword>
<accession>A0A0C2FKN7</accession>
<dbReference type="Gene3D" id="3.30.1490.100">
    <property type="entry name" value="DNA polymerase, Y-family, little finger domain"/>
    <property type="match status" value="1"/>
</dbReference>
<evidence type="ECO:0000256" key="2">
    <source>
        <dbReference type="ARBA" id="ARBA00022679"/>
    </source>
</evidence>
<keyword evidence="9" id="KW-0234">DNA repair</keyword>
<protein>
    <recommendedName>
        <fullName evidence="1">DNA-directed DNA polymerase</fullName>
        <ecNumber evidence="1">2.7.7.7</ecNumber>
    </recommendedName>
</protein>
<evidence type="ECO:0000256" key="8">
    <source>
        <dbReference type="ARBA" id="ARBA00022932"/>
    </source>
</evidence>
<sequence>MEKVCDMLIEDMPTAGIVGGRCVTLKLKLSSFDVLTRSITPGRLVSTRDDILAIAREALDRELPNEIRLLGIRLSNLQFIHDRPSDNTVSVLDFWKKRQELDVAAIEDNEASAES</sequence>
<evidence type="ECO:0000259" key="11">
    <source>
        <dbReference type="Pfam" id="PF11799"/>
    </source>
</evidence>
<keyword evidence="3" id="KW-0548">Nucleotidyltransferase</keyword>
<dbReference type="GO" id="GO:0042276">
    <property type="term" value="P:error-prone translesion synthesis"/>
    <property type="evidence" value="ECO:0007669"/>
    <property type="project" value="TreeGrafter"/>
</dbReference>
<evidence type="ECO:0000256" key="9">
    <source>
        <dbReference type="ARBA" id="ARBA00023204"/>
    </source>
</evidence>
<dbReference type="GO" id="GO:0003684">
    <property type="term" value="F:damaged DNA binding"/>
    <property type="evidence" value="ECO:0007669"/>
    <property type="project" value="InterPro"/>
</dbReference>
<dbReference type="OrthoDB" id="1747274at2759"/>
<dbReference type="PANTHER" id="PTHR11076">
    <property type="entry name" value="DNA REPAIR POLYMERASE UMUC / TRANSFERASE FAMILY MEMBER"/>
    <property type="match status" value="1"/>
</dbReference>
<comment type="catalytic activity">
    <reaction evidence="10">
        <text>DNA(n) + a 2'-deoxyribonucleoside 5'-triphosphate = DNA(n+1) + diphosphate</text>
        <dbReference type="Rhea" id="RHEA:22508"/>
        <dbReference type="Rhea" id="RHEA-COMP:17339"/>
        <dbReference type="Rhea" id="RHEA-COMP:17340"/>
        <dbReference type="ChEBI" id="CHEBI:33019"/>
        <dbReference type="ChEBI" id="CHEBI:61560"/>
        <dbReference type="ChEBI" id="CHEBI:173112"/>
        <dbReference type="EC" id="2.7.7.7"/>
    </reaction>
</comment>
<proteinExistence type="predicted"/>
<dbReference type="FunFam" id="3.30.1490.100:FF:000004">
    <property type="entry name" value="DNA polymerase IV"/>
    <property type="match status" value="1"/>
</dbReference>
<reference evidence="12 13" key="1">
    <citation type="submission" date="2013-12" db="EMBL/GenBank/DDBJ databases">
        <title>Draft genome of the parsitic nematode Ancylostoma duodenale.</title>
        <authorList>
            <person name="Mitreva M."/>
        </authorList>
    </citation>
    <scope>NUCLEOTIDE SEQUENCE [LARGE SCALE GENOMIC DNA]</scope>
    <source>
        <strain evidence="12 13">Zhejiang</strain>
    </source>
</reference>
<dbReference type="Pfam" id="PF11799">
    <property type="entry name" value="IMS_C"/>
    <property type="match status" value="1"/>
</dbReference>
<feature type="domain" description="DNA polymerase Y-family little finger" evidence="11">
    <location>
        <begin position="3"/>
        <end position="78"/>
    </location>
</feature>
<name>A0A0C2FKN7_9BILA</name>
<keyword evidence="6" id="KW-0227">DNA damage</keyword>
<evidence type="ECO:0000256" key="7">
    <source>
        <dbReference type="ARBA" id="ARBA00022842"/>
    </source>
</evidence>
<dbReference type="EMBL" id="KN754882">
    <property type="protein sequence ID" value="KIH49145.1"/>
    <property type="molecule type" value="Genomic_DNA"/>
</dbReference>
<dbReference type="GO" id="GO:0046872">
    <property type="term" value="F:metal ion binding"/>
    <property type="evidence" value="ECO:0007669"/>
    <property type="project" value="UniProtKB-KW"/>
</dbReference>
<dbReference type="PANTHER" id="PTHR11076:SF33">
    <property type="entry name" value="DNA POLYMERASE KAPPA"/>
    <property type="match status" value="1"/>
</dbReference>
<keyword evidence="8" id="KW-0239">DNA-directed DNA polymerase</keyword>
<dbReference type="GO" id="GO:0006260">
    <property type="term" value="P:DNA replication"/>
    <property type="evidence" value="ECO:0007669"/>
    <property type="project" value="UniProtKB-KW"/>
</dbReference>
<keyword evidence="2" id="KW-0808">Transferase</keyword>
<evidence type="ECO:0000256" key="4">
    <source>
        <dbReference type="ARBA" id="ARBA00022705"/>
    </source>
</evidence>
<dbReference type="InterPro" id="IPR050116">
    <property type="entry name" value="DNA_polymerase-Y"/>
</dbReference>
<evidence type="ECO:0000256" key="5">
    <source>
        <dbReference type="ARBA" id="ARBA00022723"/>
    </source>
</evidence>
<dbReference type="AlphaFoldDB" id="A0A0C2FKN7"/>
<evidence type="ECO:0000256" key="6">
    <source>
        <dbReference type="ARBA" id="ARBA00022763"/>
    </source>
</evidence>
<keyword evidence="4" id="KW-0235">DNA replication</keyword>
<gene>
    <name evidence="12" type="ORF">ANCDUO_20781</name>
</gene>
<keyword evidence="7" id="KW-0460">Magnesium</keyword>
<feature type="non-terminal residue" evidence="12">
    <location>
        <position position="115"/>
    </location>
</feature>
<dbReference type="SUPFAM" id="SSF100879">
    <property type="entry name" value="Lesion bypass DNA polymerase (Y-family), little finger domain"/>
    <property type="match status" value="1"/>
</dbReference>
<dbReference type="GO" id="GO:0006281">
    <property type="term" value="P:DNA repair"/>
    <property type="evidence" value="ECO:0007669"/>
    <property type="project" value="UniProtKB-KW"/>
</dbReference>